<dbReference type="PRINTS" id="PR01652">
    <property type="entry name" value="SHAPEPROTEIN"/>
</dbReference>
<protein>
    <recommendedName>
        <fullName evidence="6">Cell shape-determining protein MreB</fullName>
    </recommendedName>
</protein>
<dbReference type="CDD" id="cd10225">
    <property type="entry name" value="ASKHA_NBD_MreB-like"/>
    <property type="match status" value="1"/>
</dbReference>
<keyword evidence="4 6" id="KW-0133">Cell shape</keyword>
<feature type="binding site" evidence="6">
    <location>
        <begin position="210"/>
        <end position="213"/>
    </location>
    <ligand>
        <name>ATP</name>
        <dbReference type="ChEBI" id="CHEBI:30616"/>
    </ligand>
</feature>
<comment type="similarity">
    <text evidence="5 6">Belongs to the FtsA/MreB family.</text>
</comment>
<evidence type="ECO:0000313" key="8">
    <source>
        <dbReference type="Proteomes" id="UP000811545"/>
    </source>
</evidence>
<reference evidence="7 8" key="1">
    <citation type="journal article" date="2021" name="bioRxiv">
        <title>Unique metabolic strategies in Hadean analogues reveal hints for primordial physiology.</title>
        <authorList>
            <person name="Nobu M.K."/>
            <person name="Nakai R."/>
            <person name="Tamazawa S."/>
            <person name="Mori H."/>
            <person name="Toyoda A."/>
            <person name="Ijiri A."/>
            <person name="Suzuki S."/>
            <person name="Kurokawa K."/>
            <person name="Kamagata Y."/>
            <person name="Tamaki H."/>
        </authorList>
    </citation>
    <scope>NUCLEOTIDE SEQUENCE [LARGE SCALE GENOMIC DNA]</scope>
    <source>
        <strain evidence="7">BS525</strain>
    </source>
</reference>
<evidence type="ECO:0000256" key="4">
    <source>
        <dbReference type="ARBA" id="ARBA00022960"/>
    </source>
</evidence>
<evidence type="ECO:0000256" key="6">
    <source>
        <dbReference type="HAMAP-Rule" id="MF_02207"/>
    </source>
</evidence>
<name>A0A9E2BHK9_PSYF1</name>
<sequence length="344" mass="36860">MFGKDIAIDLGTATTIVYVKGSGILVNEPTIVALERRSNKVFAVGMDARRMAGRTTDDIYICRPLKDGVIAEFSVTESMLSYFIDKALSRNKSFWSFLAGKPRVIVGIPSGATQVEKRAVEEATLASGAREVYLIDEPMSAAIGAGLPVMEPRGCMVLDIGGGTTEAAVISMGGIVASMSSRIAGDEMNEEVSRFFRHHYNLLIGDYTAEDIKINIGSAFPYNGVKTAPVKGRDLISGLPRMVEANSDELRDVLQKIFTGIADLVKSTLEITPPELSADVLDRGMMLAGGGALIKGLDQFLTREIGIPVHIAPKALESVALGAGKALSNLSIFRKVLFSSKTNR</sequence>
<evidence type="ECO:0000313" key="7">
    <source>
        <dbReference type="EMBL" id="MBT9144280.1"/>
    </source>
</evidence>
<evidence type="ECO:0000256" key="1">
    <source>
        <dbReference type="ARBA" id="ARBA00022490"/>
    </source>
</evidence>
<comment type="caution">
    <text evidence="7">The sequence shown here is derived from an EMBL/GenBank/DDBJ whole genome shotgun (WGS) entry which is preliminary data.</text>
</comment>
<accession>A0A9E2BHK9</accession>
<comment type="caution">
    <text evidence="6">Lacks conserved residue(s) required for the propagation of feature annotation.</text>
</comment>
<dbReference type="Proteomes" id="UP000811545">
    <property type="component" value="Unassembled WGS sequence"/>
</dbReference>
<dbReference type="EMBL" id="QLTW01000003">
    <property type="protein sequence ID" value="MBT9144280.1"/>
    <property type="molecule type" value="Genomic_DNA"/>
</dbReference>
<evidence type="ECO:0000256" key="3">
    <source>
        <dbReference type="ARBA" id="ARBA00022840"/>
    </source>
</evidence>
<dbReference type="NCBIfam" id="TIGR00904">
    <property type="entry name" value="mreB"/>
    <property type="match status" value="1"/>
</dbReference>
<gene>
    <name evidence="6 7" type="primary">mreB</name>
    <name evidence="7" type="ORF">DDT42_00112</name>
</gene>
<dbReference type="SUPFAM" id="SSF53067">
    <property type="entry name" value="Actin-like ATPase domain"/>
    <property type="match status" value="2"/>
</dbReference>
<comment type="function">
    <text evidence="6">Forms membrane-associated dynamic filaments that are essential for cell shape determination. Acts by regulating cell wall synthesis and cell elongation, and thus cell shape. A feedback loop between cell geometry and MreB localization may maintain elongated cell shape by targeting cell wall growth to regions of negative cell wall curvature.</text>
</comment>
<keyword evidence="3 6" id="KW-0067">ATP-binding</keyword>
<comment type="subcellular location">
    <subcellularLocation>
        <location evidence="6">Cytoplasm</location>
    </subcellularLocation>
    <text evidence="6">Membrane-associated.</text>
</comment>
<feature type="binding site" evidence="6">
    <location>
        <begin position="162"/>
        <end position="164"/>
    </location>
    <ligand>
        <name>ATP</name>
        <dbReference type="ChEBI" id="CHEBI:30616"/>
    </ligand>
</feature>
<organism evidence="7 8">
    <name type="scientific">Psychracetigena formicireducens</name>
    <dbReference type="NCBI Taxonomy" id="2986056"/>
    <lineage>
        <taxon>Bacteria</taxon>
        <taxon>Bacillati</taxon>
        <taxon>Candidatus Lithacetigenota</taxon>
        <taxon>Candidatus Psychracetigena</taxon>
    </lineage>
</organism>
<dbReference type="GO" id="GO:0008360">
    <property type="term" value="P:regulation of cell shape"/>
    <property type="evidence" value="ECO:0007669"/>
    <property type="project" value="UniProtKB-UniRule"/>
</dbReference>
<proteinExistence type="inferred from homology"/>
<dbReference type="Pfam" id="PF06723">
    <property type="entry name" value="MreB_Mbl"/>
    <property type="match status" value="1"/>
</dbReference>
<dbReference type="HAMAP" id="MF_02207">
    <property type="entry name" value="MreB"/>
    <property type="match status" value="1"/>
</dbReference>
<comment type="subunit">
    <text evidence="6">Forms polymers.</text>
</comment>
<dbReference type="PANTHER" id="PTHR42749">
    <property type="entry name" value="CELL SHAPE-DETERMINING PROTEIN MREB"/>
    <property type="match status" value="1"/>
</dbReference>
<dbReference type="PANTHER" id="PTHR42749:SF1">
    <property type="entry name" value="CELL SHAPE-DETERMINING PROTEIN MREB"/>
    <property type="match status" value="1"/>
</dbReference>
<dbReference type="InterPro" id="IPR004753">
    <property type="entry name" value="MreB"/>
</dbReference>
<dbReference type="GO" id="GO:0005737">
    <property type="term" value="C:cytoplasm"/>
    <property type="evidence" value="ECO:0007669"/>
    <property type="project" value="UniProtKB-SubCell"/>
</dbReference>
<evidence type="ECO:0000256" key="5">
    <source>
        <dbReference type="ARBA" id="ARBA00023458"/>
    </source>
</evidence>
<dbReference type="Gene3D" id="3.30.420.40">
    <property type="match status" value="3"/>
</dbReference>
<feature type="binding site" evidence="6">
    <location>
        <begin position="290"/>
        <end position="293"/>
    </location>
    <ligand>
        <name>ATP</name>
        <dbReference type="ChEBI" id="CHEBI:30616"/>
    </ligand>
</feature>
<dbReference type="GO" id="GO:0005524">
    <property type="term" value="F:ATP binding"/>
    <property type="evidence" value="ECO:0007669"/>
    <property type="project" value="UniProtKB-KW"/>
</dbReference>
<keyword evidence="2 6" id="KW-0547">Nucleotide-binding</keyword>
<evidence type="ECO:0000256" key="2">
    <source>
        <dbReference type="ARBA" id="ARBA00022741"/>
    </source>
</evidence>
<dbReference type="NCBIfam" id="NF010539">
    <property type="entry name" value="PRK13927.1"/>
    <property type="match status" value="1"/>
</dbReference>
<dbReference type="InterPro" id="IPR056546">
    <property type="entry name" value="MreB_MamK-like"/>
</dbReference>
<dbReference type="InterPro" id="IPR043129">
    <property type="entry name" value="ATPase_NBD"/>
</dbReference>
<keyword evidence="1 6" id="KW-0963">Cytoplasm</keyword>
<dbReference type="AlphaFoldDB" id="A0A9E2BHK9"/>
<dbReference type="GO" id="GO:0000902">
    <property type="term" value="P:cell morphogenesis"/>
    <property type="evidence" value="ECO:0007669"/>
    <property type="project" value="InterPro"/>
</dbReference>